<gene>
    <name evidence="3" type="ORF">LQ327_16040</name>
</gene>
<name>A0ABS8P9H6_9PSEU</name>
<proteinExistence type="predicted"/>
<feature type="transmembrane region" description="Helical" evidence="2">
    <location>
        <begin position="114"/>
        <end position="134"/>
    </location>
</feature>
<feature type="transmembrane region" description="Helical" evidence="2">
    <location>
        <begin position="174"/>
        <end position="195"/>
    </location>
</feature>
<feature type="transmembrane region" description="Helical" evidence="2">
    <location>
        <begin position="65"/>
        <end position="82"/>
    </location>
</feature>
<sequence>MATEPSTDRAAGGPGDGAHENEEVATPASRPGGTLTIVVAIADVVVPIALYYVARALGVSELGSLLISSVGPIVSFAVQALVTRRVDGLAVFIGAVLVLNVVVALTAADPRTLLARDGWITGLAGLFFLATLWARRPFVFSIARPLAEGRLGPPGEDWDSVWDRFALFRRVWRVLTVLWGVGLIVDAAIRIIFAYTLPVDAVPASNGIQYAVVYLLLQVITQVYLRRSGLMSLPGFTFTRHKTL</sequence>
<evidence type="ECO:0000256" key="1">
    <source>
        <dbReference type="SAM" id="MobiDB-lite"/>
    </source>
</evidence>
<evidence type="ECO:0000313" key="4">
    <source>
        <dbReference type="Proteomes" id="UP001199469"/>
    </source>
</evidence>
<comment type="caution">
    <text evidence="3">The sequence shown here is derived from an EMBL/GenBank/DDBJ whole genome shotgun (WGS) entry which is preliminary data.</text>
</comment>
<feature type="transmembrane region" description="Helical" evidence="2">
    <location>
        <begin position="89"/>
        <end position="108"/>
    </location>
</feature>
<feature type="transmembrane region" description="Helical" evidence="2">
    <location>
        <begin position="35"/>
        <end position="53"/>
    </location>
</feature>
<keyword evidence="2" id="KW-0812">Transmembrane</keyword>
<feature type="region of interest" description="Disordered" evidence="1">
    <location>
        <begin position="1"/>
        <end position="28"/>
    </location>
</feature>
<dbReference type="EMBL" id="JAJNDB010000003">
    <property type="protein sequence ID" value="MCD2194883.1"/>
    <property type="molecule type" value="Genomic_DNA"/>
</dbReference>
<dbReference type="Proteomes" id="UP001199469">
    <property type="component" value="Unassembled WGS sequence"/>
</dbReference>
<dbReference type="RefSeq" id="WP_230735424.1">
    <property type="nucleotide sequence ID" value="NZ_JAJNDB010000003.1"/>
</dbReference>
<organism evidence="3 4">
    <name type="scientific">Actinomycetospora endophytica</name>
    <dbReference type="NCBI Taxonomy" id="2291215"/>
    <lineage>
        <taxon>Bacteria</taxon>
        <taxon>Bacillati</taxon>
        <taxon>Actinomycetota</taxon>
        <taxon>Actinomycetes</taxon>
        <taxon>Pseudonocardiales</taxon>
        <taxon>Pseudonocardiaceae</taxon>
        <taxon>Actinomycetospora</taxon>
    </lineage>
</organism>
<evidence type="ECO:0000313" key="3">
    <source>
        <dbReference type="EMBL" id="MCD2194883.1"/>
    </source>
</evidence>
<evidence type="ECO:0008006" key="5">
    <source>
        <dbReference type="Google" id="ProtNLM"/>
    </source>
</evidence>
<accession>A0ABS8P9H6</accession>
<dbReference type="NCBIfam" id="NF041646">
    <property type="entry name" value="VC0807_fam"/>
    <property type="match status" value="1"/>
</dbReference>
<keyword evidence="2" id="KW-1133">Transmembrane helix</keyword>
<reference evidence="3 4" key="1">
    <citation type="submission" date="2021-11" db="EMBL/GenBank/DDBJ databases">
        <title>Draft genome sequence of Actinomycetospora sp. SF1 isolated from the rhizosphere soil.</title>
        <authorList>
            <person name="Duangmal K."/>
            <person name="Chantavorakit T."/>
        </authorList>
    </citation>
    <scope>NUCLEOTIDE SEQUENCE [LARGE SCALE GENOMIC DNA]</scope>
    <source>
        <strain evidence="3 4">TBRC 5722</strain>
    </source>
</reference>
<feature type="transmembrane region" description="Helical" evidence="2">
    <location>
        <begin position="207"/>
        <end position="225"/>
    </location>
</feature>
<keyword evidence="4" id="KW-1185">Reference proteome</keyword>
<protein>
    <recommendedName>
        <fullName evidence="5">Intracellular septation protein A</fullName>
    </recommendedName>
</protein>
<evidence type="ECO:0000256" key="2">
    <source>
        <dbReference type="SAM" id="Phobius"/>
    </source>
</evidence>
<keyword evidence="2" id="KW-0472">Membrane</keyword>